<gene>
    <name evidence="2" type="ORF">UR56_C0003G0060</name>
</gene>
<proteinExistence type="predicted"/>
<accession>A0A0G0B0I0</accession>
<name>A0A0G0B0I0_9BACT</name>
<feature type="transmembrane region" description="Helical" evidence="1">
    <location>
        <begin position="33"/>
        <end position="52"/>
    </location>
</feature>
<keyword evidence="1" id="KW-0812">Transmembrane</keyword>
<keyword evidence="1" id="KW-0472">Membrane</keyword>
<dbReference type="AlphaFoldDB" id="A0A0G0B0I0"/>
<evidence type="ECO:0000313" key="2">
    <source>
        <dbReference type="EMBL" id="KKP62953.1"/>
    </source>
</evidence>
<organism evidence="2 3">
    <name type="scientific">Candidatus Roizmanbacteria bacterium GW2011_GWC2_34_23</name>
    <dbReference type="NCBI Taxonomy" id="1618484"/>
    <lineage>
        <taxon>Bacteria</taxon>
        <taxon>Candidatus Roizmaniibacteriota</taxon>
    </lineage>
</organism>
<dbReference type="STRING" id="1618484.UR56_C0003G0060"/>
<sequence>MVFKIIWTINKNMKIHLNNRLSKHFIFRISKNIILLLLVCFSMYSYYFVLTIKKDTEILNQSVSKINKELTAKLTVKPTIILTPTLTDKLDPNEYIFTVMPNGVVLSCKRNSQQALFQASTSLVLPKKEVNNCHQIQSDDCEKKCGNTASECYSRCVFPGEGSAVCDKKCGGDTSSECWNQCIHPLTKCSNLEAKEKNVYEIYRKLLNENCIGDF</sequence>
<evidence type="ECO:0000256" key="1">
    <source>
        <dbReference type="SAM" id="Phobius"/>
    </source>
</evidence>
<comment type="caution">
    <text evidence="2">The sequence shown here is derived from an EMBL/GenBank/DDBJ whole genome shotgun (WGS) entry which is preliminary data.</text>
</comment>
<evidence type="ECO:0000313" key="3">
    <source>
        <dbReference type="Proteomes" id="UP000034004"/>
    </source>
</evidence>
<keyword evidence="1" id="KW-1133">Transmembrane helix</keyword>
<protein>
    <submittedName>
        <fullName evidence="2">Uncharacterized protein</fullName>
    </submittedName>
</protein>
<dbReference type="Proteomes" id="UP000034004">
    <property type="component" value="Unassembled WGS sequence"/>
</dbReference>
<reference evidence="2 3" key="1">
    <citation type="journal article" date="2015" name="Nature">
        <title>rRNA introns, odd ribosomes, and small enigmatic genomes across a large radiation of phyla.</title>
        <authorList>
            <person name="Brown C.T."/>
            <person name="Hug L.A."/>
            <person name="Thomas B.C."/>
            <person name="Sharon I."/>
            <person name="Castelle C.J."/>
            <person name="Singh A."/>
            <person name="Wilkins M.J."/>
            <person name="Williams K.H."/>
            <person name="Banfield J.F."/>
        </authorList>
    </citation>
    <scope>NUCLEOTIDE SEQUENCE [LARGE SCALE GENOMIC DNA]</scope>
</reference>
<dbReference type="EMBL" id="LBPR01000003">
    <property type="protein sequence ID" value="KKP62953.1"/>
    <property type="molecule type" value="Genomic_DNA"/>
</dbReference>